<dbReference type="EMBL" id="GGEC01056254">
    <property type="protein sequence ID" value="MBX36738.1"/>
    <property type="molecule type" value="Transcribed_RNA"/>
</dbReference>
<proteinExistence type="predicted"/>
<protein>
    <submittedName>
        <fullName evidence="1">Uncharacterized protein</fullName>
    </submittedName>
</protein>
<name>A0A2P2N2P8_RHIMU</name>
<sequence>MGSIYRPSFDFSKSRFPQSFPK</sequence>
<evidence type="ECO:0000313" key="1">
    <source>
        <dbReference type="EMBL" id="MBX36738.1"/>
    </source>
</evidence>
<reference evidence="1" key="1">
    <citation type="submission" date="2018-02" db="EMBL/GenBank/DDBJ databases">
        <title>Rhizophora mucronata_Transcriptome.</title>
        <authorList>
            <person name="Meera S.P."/>
            <person name="Sreeshan A."/>
            <person name="Augustine A."/>
        </authorList>
    </citation>
    <scope>NUCLEOTIDE SEQUENCE</scope>
    <source>
        <tissue evidence="1">Leaf</tissue>
    </source>
</reference>
<accession>A0A2P2N2P8</accession>
<organism evidence="1">
    <name type="scientific">Rhizophora mucronata</name>
    <name type="common">Asiatic mangrove</name>
    <dbReference type="NCBI Taxonomy" id="61149"/>
    <lineage>
        <taxon>Eukaryota</taxon>
        <taxon>Viridiplantae</taxon>
        <taxon>Streptophyta</taxon>
        <taxon>Embryophyta</taxon>
        <taxon>Tracheophyta</taxon>
        <taxon>Spermatophyta</taxon>
        <taxon>Magnoliopsida</taxon>
        <taxon>eudicotyledons</taxon>
        <taxon>Gunneridae</taxon>
        <taxon>Pentapetalae</taxon>
        <taxon>rosids</taxon>
        <taxon>fabids</taxon>
        <taxon>Malpighiales</taxon>
        <taxon>Rhizophoraceae</taxon>
        <taxon>Rhizophora</taxon>
    </lineage>
</organism>
<dbReference type="AlphaFoldDB" id="A0A2P2N2P8"/>